<feature type="transmembrane region" description="Helical" evidence="7">
    <location>
        <begin position="85"/>
        <end position="106"/>
    </location>
</feature>
<keyword evidence="4 7" id="KW-0812">Transmembrane</keyword>
<comment type="caution">
    <text evidence="9">The sequence shown here is derived from an EMBL/GenBank/DDBJ whole genome shotgun (WGS) entry which is preliminary data.</text>
</comment>
<accession>G5IE23</accession>
<protein>
    <recommendedName>
        <fullName evidence="8">Sulfatase N-terminal domain-containing protein</fullName>
    </recommendedName>
</protein>
<keyword evidence="5 7" id="KW-1133">Transmembrane helix</keyword>
<evidence type="ECO:0000256" key="7">
    <source>
        <dbReference type="SAM" id="Phobius"/>
    </source>
</evidence>
<dbReference type="GO" id="GO:0005886">
    <property type="term" value="C:plasma membrane"/>
    <property type="evidence" value="ECO:0007669"/>
    <property type="project" value="UniProtKB-SubCell"/>
</dbReference>
<dbReference type="PANTHER" id="PTHR47371">
    <property type="entry name" value="LIPOTEICHOIC ACID SYNTHASE"/>
    <property type="match status" value="1"/>
</dbReference>
<evidence type="ECO:0000256" key="6">
    <source>
        <dbReference type="ARBA" id="ARBA00023136"/>
    </source>
</evidence>
<dbReference type="InterPro" id="IPR050448">
    <property type="entry name" value="OpgB/LTA_synthase_biosynth"/>
</dbReference>
<evidence type="ECO:0000313" key="9">
    <source>
        <dbReference type="EMBL" id="EHI60259.1"/>
    </source>
</evidence>
<dbReference type="InterPro" id="IPR017850">
    <property type="entry name" value="Alkaline_phosphatase_core_sf"/>
</dbReference>
<evidence type="ECO:0000259" key="8">
    <source>
        <dbReference type="Pfam" id="PF00884"/>
    </source>
</evidence>
<comment type="subcellular location">
    <subcellularLocation>
        <location evidence="1">Cell membrane</location>
        <topology evidence="1">Multi-pass membrane protein</topology>
    </subcellularLocation>
</comment>
<dbReference type="HOGENOM" id="CLU_014385_3_2_9"/>
<dbReference type="SUPFAM" id="SSF53649">
    <property type="entry name" value="Alkaline phosphatase-like"/>
    <property type="match status" value="1"/>
</dbReference>
<feature type="domain" description="Sulfatase N-terminal" evidence="8">
    <location>
        <begin position="253"/>
        <end position="513"/>
    </location>
</feature>
<dbReference type="CDD" id="cd16015">
    <property type="entry name" value="LTA_synthase"/>
    <property type="match status" value="1"/>
</dbReference>
<feature type="transmembrane region" description="Helical" evidence="7">
    <location>
        <begin position="126"/>
        <end position="153"/>
    </location>
</feature>
<dbReference type="Pfam" id="PF00884">
    <property type="entry name" value="Sulfatase"/>
    <property type="match status" value="1"/>
</dbReference>
<sequence>MSRHIRMKREAGIQGYGKMKETGKWLARIGVLSIAIHMMIESIGRKSVWMMISYIESSPLVFLLNTLIIALPFALLFLTRRKCFVMAIVSILWLTAGVVNGFLLTFRTTPFTAADFRLVKYGLNMITTYMTWPQIILAVGGCVLALFGCVVIWKKAPRTEGKVSFVKAVPLVAVFAALVLGCTAAAMETELVAVRFGNIGQAFKDYGFPYCFANSLFNTGISKPKTYDSETVAMIEEELVPENTYRLSENKTPNIIMIQLESFFDPLVYRNYSFEYDPIPYFRYLKKRYPSGYLKVPSVGAGTANTEFECITGMNLDFFGPGEYPYKTILQKTVCESMAFDMKELGYTSHAIHNNEGTFYDRHKVFSQLGFDTFTPIEYMYDIKRNPTGWCEDEILVDEIVKTLDSTRKQDFIYAISVQGHGAYPNFEYYCQQIHEMDNFVKRLTYTLRARKEPTVVVMYGDHLPGFPWEEGDMKNHSLFQTPYVVWNNLDLEPVKRNVESYQLAAYVLDMLDIHEGTMMRYHQKYLDDKTADKEQYLEGMKVLEYDMLYGDQEIYGGEMPYEATDLQMGIHPIVVEKMVYQEPNLLLYGENFNEFSKVYFNDKAVDTMYAGRSNLLIVRDIPEKKLEDVVVSVKQVGKDKVPLGDAVMEAEEIR</sequence>
<keyword evidence="6 7" id="KW-0472">Membrane</keyword>
<feature type="transmembrane region" description="Helical" evidence="7">
    <location>
        <begin position="25"/>
        <end position="40"/>
    </location>
</feature>
<dbReference type="Gene3D" id="3.40.720.10">
    <property type="entry name" value="Alkaline Phosphatase, subunit A"/>
    <property type="match status" value="1"/>
</dbReference>
<evidence type="ECO:0000256" key="3">
    <source>
        <dbReference type="ARBA" id="ARBA00022475"/>
    </source>
</evidence>
<dbReference type="PANTHER" id="PTHR47371:SF3">
    <property type="entry name" value="PHOSPHOGLYCEROL TRANSFERASE I"/>
    <property type="match status" value="1"/>
</dbReference>
<keyword evidence="3" id="KW-1003">Cell membrane</keyword>
<gene>
    <name evidence="9" type="ORF">HMPREF9473_01750</name>
</gene>
<comment type="pathway">
    <text evidence="2">Cell wall biogenesis; lipoteichoic acid biosynthesis.</text>
</comment>
<reference evidence="9 10" key="1">
    <citation type="submission" date="2011-08" db="EMBL/GenBank/DDBJ databases">
        <title>The Genome Sequence of Clostridium hathewayi WAL-18680.</title>
        <authorList>
            <consortium name="The Broad Institute Genome Sequencing Platform"/>
            <person name="Earl A."/>
            <person name="Ward D."/>
            <person name="Feldgarden M."/>
            <person name="Gevers D."/>
            <person name="Finegold S.M."/>
            <person name="Summanen P.H."/>
            <person name="Molitoris D.R."/>
            <person name="Song M."/>
            <person name="Daigneault M."/>
            <person name="Allen-Vercoe E."/>
            <person name="Young S.K."/>
            <person name="Zeng Q."/>
            <person name="Gargeya S."/>
            <person name="Fitzgerald M."/>
            <person name="Haas B."/>
            <person name="Abouelleil A."/>
            <person name="Alvarado L."/>
            <person name="Arachchi H.M."/>
            <person name="Berlin A."/>
            <person name="Brown A."/>
            <person name="Chapman S.B."/>
            <person name="Chen Z."/>
            <person name="Dunbar C."/>
            <person name="Freedman E."/>
            <person name="Gearin G."/>
            <person name="Gellesch M."/>
            <person name="Goldberg J."/>
            <person name="Griggs A."/>
            <person name="Gujja S."/>
            <person name="Heiman D."/>
            <person name="Howarth C."/>
            <person name="Larson L."/>
            <person name="Lui A."/>
            <person name="MacDonald P.J.P."/>
            <person name="Montmayeur A."/>
            <person name="Murphy C."/>
            <person name="Neiman D."/>
            <person name="Pearson M."/>
            <person name="Priest M."/>
            <person name="Roberts A."/>
            <person name="Saif S."/>
            <person name="Shea T."/>
            <person name="Shenoy N."/>
            <person name="Sisk P."/>
            <person name="Stolte C."/>
            <person name="Sykes S."/>
            <person name="Wortman J."/>
            <person name="Nusbaum C."/>
            <person name="Birren B."/>
        </authorList>
    </citation>
    <scope>NUCLEOTIDE SEQUENCE [LARGE SCALE GENOMIC DNA]</scope>
    <source>
        <strain evidence="9 10">WAL-18680</strain>
    </source>
</reference>
<name>G5IE23_9FIRM</name>
<organism evidence="9 10">
    <name type="scientific">Hungatella hathewayi WAL-18680</name>
    <dbReference type="NCBI Taxonomy" id="742737"/>
    <lineage>
        <taxon>Bacteria</taxon>
        <taxon>Bacillati</taxon>
        <taxon>Bacillota</taxon>
        <taxon>Clostridia</taxon>
        <taxon>Lachnospirales</taxon>
        <taxon>Lachnospiraceae</taxon>
        <taxon>Hungatella</taxon>
    </lineage>
</organism>
<dbReference type="AlphaFoldDB" id="G5IE23"/>
<evidence type="ECO:0000256" key="2">
    <source>
        <dbReference type="ARBA" id="ARBA00004936"/>
    </source>
</evidence>
<dbReference type="InterPro" id="IPR000917">
    <property type="entry name" value="Sulfatase_N"/>
</dbReference>
<proteinExistence type="predicted"/>
<keyword evidence="10" id="KW-1185">Reference proteome</keyword>
<evidence type="ECO:0000256" key="1">
    <source>
        <dbReference type="ARBA" id="ARBA00004651"/>
    </source>
</evidence>
<evidence type="ECO:0000256" key="5">
    <source>
        <dbReference type="ARBA" id="ARBA00022989"/>
    </source>
</evidence>
<feature type="transmembrane region" description="Helical" evidence="7">
    <location>
        <begin position="60"/>
        <end position="78"/>
    </location>
</feature>
<evidence type="ECO:0000313" key="10">
    <source>
        <dbReference type="Proteomes" id="UP000005384"/>
    </source>
</evidence>
<dbReference type="Proteomes" id="UP000005384">
    <property type="component" value="Unassembled WGS sequence"/>
</dbReference>
<dbReference type="PATRIC" id="fig|742737.3.peg.1775"/>
<evidence type="ECO:0000256" key="4">
    <source>
        <dbReference type="ARBA" id="ARBA00022692"/>
    </source>
</evidence>
<feature type="transmembrane region" description="Helical" evidence="7">
    <location>
        <begin position="165"/>
        <end position="187"/>
    </location>
</feature>
<dbReference type="EMBL" id="ADLN01000029">
    <property type="protein sequence ID" value="EHI60259.1"/>
    <property type="molecule type" value="Genomic_DNA"/>
</dbReference>